<dbReference type="InterPro" id="IPR005119">
    <property type="entry name" value="LysR_subst-bd"/>
</dbReference>
<evidence type="ECO:0000256" key="3">
    <source>
        <dbReference type="ARBA" id="ARBA00023125"/>
    </source>
</evidence>
<feature type="domain" description="HTH lysR-type" evidence="8">
    <location>
        <begin position="1"/>
        <end position="60"/>
    </location>
</feature>
<gene>
    <name evidence="9" type="ORF">GGD46_001714</name>
</gene>
<dbReference type="InterPro" id="IPR058163">
    <property type="entry name" value="LysR-type_TF_proteobact-type"/>
</dbReference>
<dbReference type="PANTHER" id="PTHR30537:SF1">
    <property type="entry name" value="HTH-TYPE TRANSCRIPTIONAL REGULATOR PGRR"/>
    <property type="match status" value="1"/>
</dbReference>
<dbReference type="PANTHER" id="PTHR30537">
    <property type="entry name" value="HTH-TYPE TRANSCRIPTIONAL REGULATOR"/>
    <property type="match status" value="1"/>
</dbReference>
<reference evidence="9 10" key="1">
    <citation type="submission" date="2020-08" db="EMBL/GenBank/DDBJ databases">
        <title>Genomic Encyclopedia of Type Strains, Phase IV (KMG-V): Genome sequencing to study the core and pangenomes of soil and plant-associated prokaryotes.</title>
        <authorList>
            <person name="Whitman W."/>
        </authorList>
    </citation>
    <scope>NUCLEOTIDE SEQUENCE [LARGE SCALE GENOMIC DNA]</scope>
    <source>
        <strain evidence="9 10">SEMIA 4060</strain>
    </source>
</reference>
<dbReference type="SUPFAM" id="SSF53850">
    <property type="entry name" value="Periplasmic binding protein-like II"/>
    <property type="match status" value="1"/>
</dbReference>
<dbReference type="FunFam" id="1.10.10.10:FF:000001">
    <property type="entry name" value="LysR family transcriptional regulator"/>
    <property type="match status" value="1"/>
</dbReference>
<dbReference type="GO" id="GO:0003700">
    <property type="term" value="F:DNA-binding transcription factor activity"/>
    <property type="evidence" value="ECO:0007669"/>
    <property type="project" value="InterPro"/>
</dbReference>
<keyword evidence="3 9" id="KW-0238">DNA-binding</keyword>
<evidence type="ECO:0000256" key="7">
    <source>
        <dbReference type="ARBA" id="ARBA00083243"/>
    </source>
</evidence>
<comment type="caution">
    <text evidence="9">The sequence shown here is derived from an EMBL/GenBank/DDBJ whole genome shotgun (WGS) entry which is preliminary data.</text>
</comment>
<evidence type="ECO:0000256" key="5">
    <source>
        <dbReference type="ARBA" id="ARBA00054626"/>
    </source>
</evidence>
<dbReference type="Gene3D" id="3.40.190.290">
    <property type="match status" value="1"/>
</dbReference>
<dbReference type="InterPro" id="IPR036390">
    <property type="entry name" value="WH_DNA-bd_sf"/>
</dbReference>
<evidence type="ECO:0000256" key="1">
    <source>
        <dbReference type="ARBA" id="ARBA00009437"/>
    </source>
</evidence>
<dbReference type="InterPro" id="IPR000847">
    <property type="entry name" value="LysR_HTH_N"/>
</dbReference>
<evidence type="ECO:0000256" key="2">
    <source>
        <dbReference type="ARBA" id="ARBA00023015"/>
    </source>
</evidence>
<protein>
    <recommendedName>
        <fullName evidence="6">HTH-type transcriptional regulator TtuA</fullName>
    </recommendedName>
    <alternativeName>
        <fullName evidence="7">Tartrate utilization transcriptional regulator</fullName>
    </alternativeName>
</protein>
<keyword evidence="2" id="KW-0805">Transcription regulation</keyword>
<dbReference type="Gene3D" id="1.10.10.10">
    <property type="entry name" value="Winged helix-like DNA-binding domain superfamily/Winged helix DNA-binding domain"/>
    <property type="match status" value="1"/>
</dbReference>
<dbReference type="RefSeq" id="WP_184703295.1">
    <property type="nucleotide sequence ID" value="NZ_JACHBG010000003.1"/>
</dbReference>
<accession>A0A7X0INW4</accession>
<evidence type="ECO:0000259" key="8">
    <source>
        <dbReference type="PROSITE" id="PS50931"/>
    </source>
</evidence>
<sequence>MKASLAELEAIAAVARHGGFRVAARELGVSSSALSHAVATLEERLSVRIFNRTTRSVTLSDAGERFVAEIAPALASIDRAIENAGLSSGSVSGTLRLNIAPGAARMLLVPLILEYGRRFPNVEIEIVTDNALVDVIGKGFDAGVRLAEAVPTDMVAIPIVPTVRSLVVGSPGYFSNRPKPLTPGDLLQHRCIRARMASGKLYRWEFERHAQTMLIDAPGSLTLDASDLMLTAVLEGAGLAYIGEPSMADHIAAGRLIPVLEDWSPPYPGLSLYFAQRRQMPARLRALIELIREQAAHRSSRLRD</sequence>
<keyword evidence="4" id="KW-0804">Transcription</keyword>
<comment type="similarity">
    <text evidence="1">Belongs to the LysR transcriptional regulatory family.</text>
</comment>
<dbReference type="GO" id="GO:0043565">
    <property type="term" value="F:sequence-specific DNA binding"/>
    <property type="evidence" value="ECO:0007669"/>
    <property type="project" value="TreeGrafter"/>
</dbReference>
<dbReference type="CDD" id="cd08474">
    <property type="entry name" value="PBP2_CrgA_like_5"/>
    <property type="match status" value="1"/>
</dbReference>
<name>A0A7X0INW4_9HYPH</name>
<dbReference type="SUPFAM" id="SSF46785">
    <property type="entry name" value="Winged helix' DNA-binding domain"/>
    <property type="match status" value="1"/>
</dbReference>
<dbReference type="EMBL" id="JACHBG010000003">
    <property type="protein sequence ID" value="MBB6484436.1"/>
    <property type="molecule type" value="Genomic_DNA"/>
</dbReference>
<evidence type="ECO:0000313" key="10">
    <source>
        <dbReference type="Proteomes" id="UP000565576"/>
    </source>
</evidence>
<dbReference type="Pfam" id="PF00126">
    <property type="entry name" value="HTH_1"/>
    <property type="match status" value="1"/>
</dbReference>
<evidence type="ECO:0000256" key="6">
    <source>
        <dbReference type="ARBA" id="ARBA00067332"/>
    </source>
</evidence>
<dbReference type="AlphaFoldDB" id="A0A7X0INW4"/>
<proteinExistence type="inferred from homology"/>
<dbReference type="Pfam" id="PF03466">
    <property type="entry name" value="LysR_substrate"/>
    <property type="match status" value="1"/>
</dbReference>
<comment type="function">
    <text evidence="5">Transcriptional regulator of the ttuABCDE tartrate utilization operon.</text>
</comment>
<organism evidence="9 10">
    <name type="scientific">Rhizobium lusitanum</name>
    <dbReference type="NCBI Taxonomy" id="293958"/>
    <lineage>
        <taxon>Bacteria</taxon>
        <taxon>Pseudomonadati</taxon>
        <taxon>Pseudomonadota</taxon>
        <taxon>Alphaproteobacteria</taxon>
        <taxon>Hyphomicrobiales</taxon>
        <taxon>Rhizobiaceae</taxon>
        <taxon>Rhizobium/Agrobacterium group</taxon>
        <taxon>Rhizobium</taxon>
    </lineage>
</organism>
<dbReference type="Proteomes" id="UP000565576">
    <property type="component" value="Unassembled WGS sequence"/>
</dbReference>
<dbReference type="PROSITE" id="PS50931">
    <property type="entry name" value="HTH_LYSR"/>
    <property type="match status" value="1"/>
</dbReference>
<dbReference type="GO" id="GO:0006351">
    <property type="term" value="P:DNA-templated transcription"/>
    <property type="evidence" value="ECO:0007669"/>
    <property type="project" value="TreeGrafter"/>
</dbReference>
<evidence type="ECO:0000256" key="4">
    <source>
        <dbReference type="ARBA" id="ARBA00023163"/>
    </source>
</evidence>
<dbReference type="InterPro" id="IPR036388">
    <property type="entry name" value="WH-like_DNA-bd_sf"/>
</dbReference>
<evidence type="ECO:0000313" key="9">
    <source>
        <dbReference type="EMBL" id="MBB6484436.1"/>
    </source>
</evidence>